<dbReference type="PROSITE" id="PS50850">
    <property type="entry name" value="MFS"/>
    <property type="match status" value="1"/>
</dbReference>
<gene>
    <name evidence="7" type="ORF">FBUS_09083</name>
</gene>
<dbReference type="EMBL" id="LUCM01000938">
    <property type="protein sequence ID" value="KAA0199756.1"/>
    <property type="molecule type" value="Genomic_DNA"/>
</dbReference>
<dbReference type="PANTHER" id="PTHR43184">
    <property type="entry name" value="MAJOR FACILITATOR SUPERFAMILY TRANSPORTER 16, ISOFORM B"/>
    <property type="match status" value="1"/>
</dbReference>
<reference evidence="7" key="1">
    <citation type="submission" date="2019-05" db="EMBL/GenBank/DDBJ databases">
        <title>Annotation for the trematode Fasciolopsis buski.</title>
        <authorList>
            <person name="Choi Y.-J."/>
        </authorList>
    </citation>
    <scope>NUCLEOTIDE SEQUENCE</scope>
    <source>
        <strain evidence="7">HT</strain>
        <tissue evidence="7">Whole worm</tissue>
    </source>
</reference>
<dbReference type="InterPro" id="IPR036259">
    <property type="entry name" value="MFS_trans_sf"/>
</dbReference>
<evidence type="ECO:0000313" key="7">
    <source>
        <dbReference type="EMBL" id="KAA0199756.1"/>
    </source>
</evidence>
<keyword evidence="4 5" id="KW-0472">Membrane</keyword>
<sequence length="134" mass="14760">LLLFISRETYPSNRFHCRSASFLGNGFASRGLFMGLWNAHTSIGNIFGSLIAGIFVDYSWGWSFVVPGLMLSACGILTFFFLLPYPEEVGVSPPERIVAKVSFLTCPAICLPFTPTPSYAHVHPILHTIVSSFI</sequence>
<dbReference type="Gene3D" id="1.20.1250.20">
    <property type="entry name" value="MFS general substrate transporter like domains"/>
    <property type="match status" value="1"/>
</dbReference>
<dbReference type="InterPro" id="IPR020846">
    <property type="entry name" value="MFS_dom"/>
</dbReference>
<dbReference type="Proteomes" id="UP000728185">
    <property type="component" value="Unassembled WGS sequence"/>
</dbReference>
<dbReference type="Pfam" id="PF07690">
    <property type="entry name" value="MFS_1"/>
    <property type="match status" value="1"/>
</dbReference>
<feature type="non-terminal residue" evidence="7">
    <location>
        <position position="134"/>
    </location>
</feature>
<keyword evidence="8" id="KW-1185">Reference proteome</keyword>
<comment type="subcellular location">
    <subcellularLocation>
        <location evidence="1">Membrane</location>
        <topology evidence="1">Multi-pass membrane protein</topology>
    </subcellularLocation>
</comment>
<keyword evidence="2 5" id="KW-0812">Transmembrane</keyword>
<comment type="caution">
    <text evidence="7">The sequence shown here is derived from an EMBL/GenBank/DDBJ whole genome shotgun (WGS) entry which is preliminary data.</text>
</comment>
<evidence type="ECO:0000256" key="5">
    <source>
        <dbReference type="SAM" id="Phobius"/>
    </source>
</evidence>
<dbReference type="SUPFAM" id="SSF103473">
    <property type="entry name" value="MFS general substrate transporter"/>
    <property type="match status" value="1"/>
</dbReference>
<dbReference type="GO" id="GO:0016020">
    <property type="term" value="C:membrane"/>
    <property type="evidence" value="ECO:0007669"/>
    <property type="project" value="UniProtKB-SubCell"/>
</dbReference>
<evidence type="ECO:0000256" key="2">
    <source>
        <dbReference type="ARBA" id="ARBA00022692"/>
    </source>
</evidence>
<feature type="domain" description="Major facilitator superfamily (MFS) profile" evidence="6">
    <location>
        <begin position="1"/>
        <end position="134"/>
    </location>
</feature>
<dbReference type="GO" id="GO:0022857">
    <property type="term" value="F:transmembrane transporter activity"/>
    <property type="evidence" value="ECO:0007669"/>
    <property type="project" value="InterPro"/>
</dbReference>
<dbReference type="OrthoDB" id="3639251at2759"/>
<evidence type="ECO:0000256" key="1">
    <source>
        <dbReference type="ARBA" id="ARBA00004141"/>
    </source>
</evidence>
<dbReference type="InterPro" id="IPR011701">
    <property type="entry name" value="MFS"/>
</dbReference>
<name>A0A8E0S5H8_9TREM</name>
<accession>A0A8E0S5H8</accession>
<dbReference type="PANTHER" id="PTHR43184:SF12">
    <property type="entry name" value="SUGAR PHOSPHATE EXCHANGER 3"/>
    <property type="match status" value="1"/>
</dbReference>
<protein>
    <submittedName>
        <fullName evidence="7">Sugar phosphate exchanger 2</fullName>
    </submittedName>
</protein>
<evidence type="ECO:0000313" key="8">
    <source>
        <dbReference type="Proteomes" id="UP000728185"/>
    </source>
</evidence>
<proteinExistence type="predicted"/>
<feature type="transmembrane region" description="Helical" evidence="5">
    <location>
        <begin position="36"/>
        <end position="56"/>
    </location>
</feature>
<keyword evidence="3 5" id="KW-1133">Transmembrane helix</keyword>
<evidence type="ECO:0000256" key="4">
    <source>
        <dbReference type="ARBA" id="ARBA00023136"/>
    </source>
</evidence>
<feature type="transmembrane region" description="Helical" evidence="5">
    <location>
        <begin position="62"/>
        <end position="85"/>
    </location>
</feature>
<evidence type="ECO:0000256" key="3">
    <source>
        <dbReference type="ARBA" id="ARBA00022989"/>
    </source>
</evidence>
<organism evidence="7 8">
    <name type="scientific">Fasciolopsis buskii</name>
    <dbReference type="NCBI Taxonomy" id="27845"/>
    <lineage>
        <taxon>Eukaryota</taxon>
        <taxon>Metazoa</taxon>
        <taxon>Spiralia</taxon>
        <taxon>Lophotrochozoa</taxon>
        <taxon>Platyhelminthes</taxon>
        <taxon>Trematoda</taxon>
        <taxon>Digenea</taxon>
        <taxon>Plagiorchiida</taxon>
        <taxon>Echinostomata</taxon>
        <taxon>Echinostomatoidea</taxon>
        <taxon>Fasciolidae</taxon>
        <taxon>Fasciolopsis</taxon>
    </lineage>
</organism>
<evidence type="ECO:0000259" key="6">
    <source>
        <dbReference type="PROSITE" id="PS50850"/>
    </source>
</evidence>
<dbReference type="AlphaFoldDB" id="A0A8E0S5H8"/>